<proteinExistence type="predicted"/>
<dbReference type="HOGENOM" id="CLU_071817_0_0_10"/>
<dbReference type="eggNOG" id="ENOG502ZC6A">
    <property type="taxonomic scope" value="Bacteria"/>
</dbReference>
<accession>G0J3K8</accession>
<dbReference type="AlphaFoldDB" id="G0J3K8"/>
<protein>
    <submittedName>
        <fullName evidence="1">Uncharacterized protein</fullName>
    </submittedName>
</protein>
<dbReference type="KEGG" id="cmr:Cycma_0874"/>
<dbReference type="RefSeq" id="WP_014018944.1">
    <property type="nucleotide sequence ID" value="NC_015914.1"/>
</dbReference>
<organism evidence="1 2">
    <name type="scientific">Cyclobacterium marinum (strain ATCC 25205 / DSM 745 / LMG 13164 / NCIMB 1802)</name>
    <name type="common">Flectobacillus marinus</name>
    <dbReference type="NCBI Taxonomy" id="880070"/>
    <lineage>
        <taxon>Bacteria</taxon>
        <taxon>Pseudomonadati</taxon>
        <taxon>Bacteroidota</taxon>
        <taxon>Cytophagia</taxon>
        <taxon>Cytophagales</taxon>
        <taxon>Cyclobacteriaceae</taxon>
        <taxon>Cyclobacterium</taxon>
    </lineage>
</organism>
<evidence type="ECO:0000313" key="2">
    <source>
        <dbReference type="Proteomes" id="UP000001635"/>
    </source>
</evidence>
<evidence type="ECO:0000313" key="1">
    <source>
        <dbReference type="EMBL" id="AEL24647.1"/>
    </source>
</evidence>
<keyword evidence="2" id="KW-1185">Reference proteome</keyword>
<gene>
    <name evidence="1" type="ordered locus">Cycma_0874</name>
</gene>
<reference evidence="2" key="1">
    <citation type="submission" date="2011-07" db="EMBL/GenBank/DDBJ databases">
        <title>The complete genome of Cyclobacterium marinum DSM 745.</title>
        <authorList>
            <person name="Lucas S."/>
            <person name="Han J."/>
            <person name="Lapidus A."/>
            <person name="Bruce D."/>
            <person name="Goodwin L."/>
            <person name="Pitluck S."/>
            <person name="Peters L."/>
            <person name="Kyrpides N."/>
            <person name="Mavromatis K."/>
            <person name="Ivanova N."/>
            <person name="Ovchinnikova G."/>
            <person name="Chertkov O."/>
            <person name="Detter J.C."/>
            <person name="Tapia R."/>
            <person name="Han C."/>
            <person name="Land M."/>
            <person name="Hauser L."/>
            <person name="Markowitz V."/>
            <person name="Cheng J.-F."/>
            <person name="Hugenholtz P."/>
            <person name="Woyke T."/>
            <person name="Wu D."/>
            <person name="Tindall B."/>
            <person name="Schuetze A."/>
            <person name="Brambilla E."/>
            <person name="Klenk H.-P."/>
            <person name="Eisen J.A."/>
        </authorList>
    </citation>
    <scope>NUCLEOTIDE SEQUENCE [LARGE SCALE GENOMIC DNA]</scope>
    <source>
        <strain evidence="2">ATCC 25205 / DSM 745 / LMG 13164 / NCIMB 1802</strain>
    </source>
</reference>
<dbReference type="OrthoDB" id="7889003at2"/>
<sequence>MFLKSKRLIERKEGLDQLKEILKDKGKALIIHYSCESFVTSHGRTPRVTSISVRSMETAQMKSFSIHIQAQFDGKNFNNLNPEDYDTLEKKMLFEFYKYMKSNKDKKWIHWNMRDSNYGFEAIANRYKILGGNPFHLDDDRKYDFPRILGKIYSYAYEKNKPDGRLLNLAIRNEISTRDTLTGKQEAAAYDDKEYLKLHRSTLRKVDIMDNIIHRTEQDKLKVNLTKVKIYGLTIPGIIEIVKNNWILFSIWTILFYVLGAATEPIVQRYFGLGQ</sequence>
<dbReference type="EMBL" id="CP002955">
    <property type="protein sequence ID" value="AEL24647.1"/>
    <property type="molecule type" value="Genomic_DNA"/>
</dbReference>
<name>G0J3K8_CYCMS</name>
<dbReference type="Proteomes" id="UP000001635">
    <property type="component" value="Chromosome"/>
</dbReference>